<keyword evidence="3" id="KW-1185">Reference proteome</keyword>
<organism evidence="2 3">
    <name type="scientific">Coregonus suidteri</name>
    <dbReference type="NCBI Taxonomy" id="861788"/>
    <lineage>
        <taxon>Eukaryota</taxon>
        <taxon>Metazoa</taxon>
        <taxon>Chordata</taxon>
        <taxon>Craniata</taxon>
        <taxon>Vertebrata</taxon>
        <taxon>Euteleostomi</taxon>
        <taxon>Actinopterygii</taxon>
        <taxon>Neopterygii</taxon>
        <taxon>Teleostei</taxon>
        <taxon>Protacanthopterygii</taxon>
        <taxon>Salmoniformes</taxon>
        <taxon>Salmonidae</taxon>
        <taxon>Coregoninae</taxon>
        <taxon>Coregonus</taxon>
    </lineage>
</organism>
<evidence type="ECO:0000313" key="3">
    <source>
        <dbReference type="Proteomes" id="UP001356427"/>
    </source>
</evidence>
<accession>A0AAN8QF96</accession>
<name>A0AAN8QF96_9TELE</name>
<feature type="compositionally biased region" description="Polar residues" evidence="1">
    <location>
        <begin position="53"/>
        <end position="65"/>
    </location>
</feature>
<dbReference type="Proteomes" id="UP001356427">
    <property type="component" value="Unassembled WGS sequence"/>
</dbReference>
<sequence>MTTAPDHPKTQLVIKLFCSIFMTIKNHKVNSFELSFAFIKDKAVFKFGQSSGQPEITQNLTVDNQRGSEDEDQRAEVKLSTRRKNCL</sequence>
<dbReference type="EMBL" id="JAGTTL010000025">
    <property type="protein sequence ID" value="KAK6302435.1"/>
    <property type="molecule type" value="Genomic_DNA"/>
</dbReference>
<dbReference type="AlphaFoldDB" id="A0AAN8QF96"/>
<feature type="region of interest" description="Disordered" evidence="1">
    <location>
        <begin position="53"/>
        <end position="87"/>
    </location>
</feature>
<evidence type="ECO:0000313" key="2">
    <source>
        <dbReference type="EMBL" id="KAK6302435.1"/>
    </source>
</evidence>
<proteinExistence type="predicted"/>
<evidence type="ECO:0000256" key="1">
    <source>
        <dbReference type="SAM" id="MobiDB-lite"/>
    </source>
</evidence>
<protein>
    <submittedName>
        <fullName evidence="2">Uncharacterized protein</fullName>
    </submittedName>
</protein>
<gene>
    <name evidence="2" type="ORF">J4Q44_G00267900</name>
</gene>
<reference evidence="2 3" key="1">
    <citation type="submission" date="2021-04" db="EMBL/GenBank/DDBJ databases">
        <authorList>
            <person name="De Guttry C."/>
            <person name="Zahm M."/>
            <person name="Klopp C."/>
            <person name="Cabau C."/>
            <person name="Louis A."/>
            <person name="Berthelot C."/>
            <person name="Parey E."/>
            <person name="Roest Crollius H."/>
            <person name="Montfort J."/>
            <person name="Robinson-Rechavi M."/>
            <person name="Bucao C."/>
            <person name="Bouchez O."/>
            <person name="Gislard M."/>
            <person name="Lluch J."/>
            <person name="Milhes M."/>
            <person name="Lampietro C."/>
            <person name="Lopez Roques C."/>
            <person name="Donnadieu C."/>
            <person name="Braasch I."/>
            <person name="Desvignes T."/>
            <person name="Postlethwait J."/>
            <person name="Bobe J."/>
            <person name="Wedekind C."/>
            <person name="Guiguen Y."/>
        </authorList>
    </citation>
    <scope>NUCLEOTIDE SEQUENCE [LARGE SCALE GENOMIC DNA]</scope>
    <source>
        <strain evidence="2">Cs_M1</strain>
        <tissue evidence="2">Blood</tissue>
    </source>
</reference>
<comment type="caution">
    <text evidence="2">The sequence shown here is derived from an EMBL/GenBank/DDBJ whole genome shotgun (WGS) entry which is preliminary data.</text>
</comment>